<evidence type="ECO:0000313" key="1">
    <source>
        <dbReference type="EMBL" id="CAB3697033.1"/>
    </source>
</evidence>
<reference evidence="1 2" key="1">
    <citation type="submission" date="2020-04" db="EMBL/GenBank/DDBJ databases">
        <authorList>
            <person name="De Canck E."/>
        </authorList>
    </citation>
    <scope>NUCLEOTIDE SEQUENCE [LARGE SCALE GENOMIC DNA]</scope>
    <source>
        <strain evidence="1 2">LMG 26690</strain>
    </source>
</reference>
<organism evidence="1 2">
    <name type="scientific">Achromobacter animicus</name>
    <dbReference type="NCBI Taxonomy" id="1389935"/>
    <lineage>
        <taxon>Bacteria</taxon>
        <taxon>Pseudomonadati</taxon>
        <taxon>Pseudomonadota</taxon>
        <taxon>Betaproteobacteria</taxon>
        <taxon>Burkholderiales</taxon>
        <taxon>Alcaligenaceae</taxon>
        <taxon>Achromobacter</taxon>
    </lineage>
</organism>
<evidence type="ECO:0000313" key="2">
    <source>
        <dbReference type="Proteomes" id="UP000494214"/>
    </source>
</evidence>
<keyword evidence="2" id="KW-1185">Reference proteome</keyword>
<sequence>MSSTKNDHGNSFVDEIGYSRLIIVETDEVVAAARKRLYSSLSELASKSPATLGKAALGFLYPQSLIMKGQRSAAFTFIDSWKAGRTDDLNLKPINAAEARALQMPPGHPILRTVYAAHPCVNTRFYPVASFHLSVFQDKVAEAHRLLSSLGATDITIEHVHGWDQNFNVNATGRFNGVDVGAEAGRASTSASNVHFASTFNGDIPPSLPEKLHWYQHEQLWQEVAEGRLKRGMRSFSMAISYHEDHNINARLKVKLEKAGLEIGGTFCEHVATTWKMTGTFKDQKPA</sequence>
<gene>
    <name evidence="1" type="ORF">LMG26690_02423</name>
</gene>
<dbReference type="RefSeq" id="WP_175123297.1">
    <property type="nucleotide sequence ID" value="NZ_CADIJM010000003.1"/>
</dbReference>
<dbReference type="AlphaFoldDB" id="A0A6S6ZTY1"/>
<accession>A0A6S6ZTY1</accession>
<dbReference type="EMBL" id="CADIJM010000003">
    <property type="protein sequence ID" value="CAB3697033.1"/>
    <property type="molecule type" value="Genomic_DNA"/>
</dbReference>
<name>A0A6S6ZTY1_9BURK</name>
<protein>
    <submittedName>
        <fullName evidence="1">Uncharacterized protein</fullName>
    </submittedName>
</protein>
<proteinExistence type="predicted"/>
<dbReference type="Proteomes" id="UP000494214">
    <property type="component" value="Unassembled WGS sequence"/>
</dbReference>